<dbReference type="AlphaFoldDB" id="A0A0G1ZCY9"/>
<name>A0A0G1ZCY9_9BACT</name>
<evidence type="ECO:0000313" key="2">
    <source>
        <dbReference type="Proteomes" id="UP000033982"/>
    </source>
</evidence>
<gene>
    <name evidence="1" type="ORF">UY58_C0012G0004</name>
</gene>
<organism evidence="1 2">
    <name type="scientific">Candidatus Magasanikbacteria bacterium GW2011_GWA2_50_22</name>
    <dbReference type="NCBI Taxonomy" id="1619043"/>
    <lineage>
        <taxon>Bacteria</taxon>
        <taxon>Candidatus Magasanikiibacteriota</taxon>
    </lineage>
</organism>
<dbReference type="Proteomes" id="UP000033982">
    <property type="component" value="Unassembled WGS sequence"/>
</dbReference>
<sequence length="70" mass="8011">MGDRKRYRRLAGQPVVAVQLKLETEGFNYIKWGDEQHCKANDWVVDNAGDVYTVDAKSVKQRAKLSRFPG</sequence>
<proteinExistence type="predicted"/>
<dbReference type="EMBL" id="LCQN01000012">
    <property type="protein sequence ID" value="KKW17064.1"/>
    <property type="molecule type" value="Genomic_DNA"/>
</dbReference>
<evidence type="ECO:0000313" key="1">
    <source>
        <dbReference type="EMBL" id="KKW17064.1"/>
    </source>
</evidence>
<accession>A0A0G1ZCY9</accession>
<protein>
    <submittedName>
        <fullName evidence="1">Uncharacterized protein</fullName>
    </submittedName>
</protein>
<reference evidence="1 2" key="1">
    <citation type="journal article" date="2015" name="Nature">
        <title>rRNA introns, odd ribosomes, and small enigmatic genomes across a large radiation of phyla.</title>
        <authorList>
            <person name="Brown C.T."/>
            <person name="Hug L.A."/>
            <person name="Thomas B.C."/>
            <person name="Sharon I."/>
            <person name="Castelle C.J."/>
            <person name="Singh A."/>
            <person name="Wilkins M.J."/>
            <person name="Williams K.H."/>
            <person name="Banfield J.F."/>
        </authorList>
    </citation>
    <scope>NUCLEOTIDE SEQUENCE [LARGE SCALE GENOMIC DNA]</scope>
</reference>
<comment type="caution">
    <text evidence="1">The sequence shown here is derived from an EMBL/GenBank/DDBJ whole genome shotgun (WGS) entry which is preliminary data.</text>
</comment>